<dbReference type="SMART" id="SM00382">
    <property type="entry name" value="AAA"/>
    <property type="match status" value="1"/>
</dbReference>
<dbReference type="Pfam" id="PF00158">
    <property type="entry name" value="Sigma54_activat"/>
    <property type="match status" value="1"/>
</dbReference>
<evidence type="ECO:0000259" key="6">
    <source>
        <dbReference type="PROSITE" id="PS50045"/>
    </source>
</evidence>
<proteinExistence type="predicted"/>
<dbReference type="EMBL" id="UOFL01000183">
    <property type="protein sequence ID" value="VAW79863.1"/>
    <property type="molecule type" value="Genomic_DNA"/>
</dbReference>
<dbReference type="GO" id="GO:0005524">
    <property type="term" value="F:ATP binding"/>
    <property type="evidence" value="ECO:0007669"/>
    <property type="project" value="UniProtKB-KW"/>
</dbReference>
<dbReference type="InterPro" id="IPR009057">
    <property type="entry name" value="Homeodomain-like_sf"/>
</dbReference>
<dbReference type="InterPro" id="IPR003593">
    <property type="entry name" value="AAA+_ATPase"/>
</dbReference>
<dbReference type="CDD" id="cd00009">
    <property type="entry name" value="AAA"/>
    <property type="match status" value="1"/>
</dbReference>
<dbReference type="AlphaFoldDB" id="A0A3B0YVF1"/>
<dbReference type="SUPFAM" id="SSF52172">
    <property type="entry name" value="CheY-like"/>
    <property type="match status" value="1"/>
</dbReference>
<feature type="domain" description="Sigma-54 factor interaction" evidence="6">
    <location>
        <begin position="142"/>
        <end position="366"/>
    </location>
</feature>
<keyword evidence="4" id="KW-0805">Transcription regulation</keyword>
<sequence>MAQSKIMVVDDELDIRTLMQEILQDEGYSVDIAEDGKSARALLKTMQPDLVLLDIWMPDIDGISLLKEWAVDGDLPFPVIMISGHGTVETAVEATRMGAYDFIEKPLSLAKLLLTVERALEASKLKQENNSLRLSADNIIAPLGKSALMQHAREQADKIAAHDTWVLIYGEAGSGKHTFANYIHQSSARKSGPFIELAAGAVTRGNSEFELFGREKNGDRTLGKLEQANHGTLFLDKIGELDYETQTRLSSALECGSFTRVGGTELVLIDVRVIASSHQNLAQKVAKGEFREDLFYHLNVVPFTVPALRDHREDISELLDYYVEYYVREEGLGYRHFNVSAQNRLRNHDWQGNVRELRNVVQRLLILSNSSDIDGDEVNQLLGTNSIAQTSPQTEGRVSNDILSLPLREAREQFEREYLLQQLQSCSGSVGELAKIVGMERTNLYRKLRSLGIDVKQL</sequence>
<name>A0A3B0YVF1_9ZZZZ</name>
<keyword evidence="5" id="KW-0804">Transcription</keyword>
<dbReference type="PANTHER" id="PTHR32071">
    <property type="entry name" value="TRANSCRIPTIONAL REGULATORY PROTEIN"/>
    <property type="match status" value="1"/>
</dbReference>
<keyword evidence="3" id="KW-0067">ATP-binding</keyword>
<accession>A0A3B0YVF1</accession>
<protein>
    <submittedName>
        <fullName evidence="8">Nitrogen regulation protein NtrX</fullName>
    </submittedName>
</protein>
<dbReference type="Pfam" id="PF25601">
    <property type="entry name" value="AAA_lid_14"/>
    <property type="match status" value="1"/>
</dbReference>
<dbReference type="SUPFAM" id="SSF46689">
    <property type="entry name" value="Homeodomain-like"/>
    <property type="match status" value="1"/>
</dbReference>
<dbReference type="InterPro" id="IPR058031">
    <property type="entry name" value="AAA_lid_NorR"/>
</dbReference>
<dbReference type="GO" id="GO:0006355">
    <property type="term" value="P:regulation of DNA-templated transcription"/>
    <property type="evidence" value="ECO:0007669"/>
    <property type="project" value="InterPro"/>
</dbReference>
<evidence type="ECO:0000313" key="8">
    <source>
        <dbReference type="EMBL" id="VAW79863.1"/>
    </source>
</evidence>
<dbReference type="Pfam" id="PF00072">
    <property type="entry name" value="Response_reg"/>
    <property type="match status" value="1"/>
</dbReference>
<dbReference type="CDD" id="cd17550">
    <property type="entry name" value="REC_NtrX-like"/>
    <property type="match status" value="1"/>
</dbReference>
<dbReference type="PROSITE" id="PS50045">
    <property type="entry name" value="SIGMA54_INTERACT_4"/>
    <property type="match status" value="1"/>
</dbReference>
<evidence type="ECO:0000256" key="5">
    <source>
        <dbReference type="ARBA" id="ARBA00023163"/>
    </source>
</evidence>
<dbReference type="InterPro" id="IPR002197">
    <property type="entry name" value="HTH_Fis"/>
</dbReference>
<reference evidence="8" key="1">
    <citation type="submission" date="2018-06" db="EMBL/GenBank/DDBJ databases">
        <authorList>
            <person name="Zhirakovskaya E."/>
        </authorList>
    </citation>
    <scope>NUCLEOTIDE SEQUENCE</scope>
</reference>
<dbReference type="Gene3D" id="1.10.8.60">
    <property type="match status" value="1"/>
</dbReference>
<dbReference type="Gene3D" id="3.40.50.2300">
    <property type="match status" value="1"/>
</dbReference>
<feature type="domain" description="Response regulatory" evidence="7">
    <location>
        <begin position="5"/>
        <end position="120"/>
    </location>
</feature>
<dbReference type="SUPFAM" id="SSF52540">
    <property type="entry name" value="P-loop containing nucleoside triphosphate hydrolases"/>
    <property type="match status" value="1"/>
</dbReference>
<evidence type="ECO:0000256" key="2">
    <source>
        <dbReference type="ARBA" id="ARBA00022741"/>
    </source>
</evidence>
<dbReference type="SMART" id="SM00448">
    <property type="entry name" value="REC"/>
    <property type="match status" value="1"/>
</dbReference>
<dbReference type="InterPro" id="IPR011006">
    <property type="entry name" value="CheY-like_superfamily"/>
</dbReference>
<evidence type="ECO:0000256" key="3">
    <source>
        <dbReference type="ARBA" id="ARBA00022840"/>
    </source>
</evidence>
<organism evidence="8">
    <name type="scientific">hydrothermal vent metagenome</name>
    <dbReference type="NCBI Taxonomy" id="652676"/>
    <lineage>
        <taxon>unclassified sequences</taxon>
        <taxon>metagenomes</taxon>
        <taxon>ecological metagenomes</taxon>
    </lineage>
</organism>
<dbReference type="InterPro" id="IPR002078">
    <property type="entry name" value="Sigma_54_int"/>
</dbReference>
<dbReference type="PANTHER" id="PTHR32071:SF17">
    <property type="entry name" value="TRANSCRIPTIONAL REGULATOR (NTRC FAMILY)"/>
    <property type="match status" value="1"/>
</dbReference>
<evidence type="ECO:0000259" key="7">
    <source>
        <dbReference type="PROSITE" id="PS50110"/>
    </source>
</evidence>
<keyword evidence="1" id="KW-0597">Phosphoprotein</keyword>
<dbReference type="Gene3D" id="1.10.10.60">
    <property type="entry name" value="Homeodomain-like"/>
    <property type="match status" value="1"/>
</dbReference>
<keyword evidence="2" id="KW-0547">Nucleotide-binding</keyword>
<evidence type="ECO:0000256" key="4">
    <source>
        <dbReference type="ARBA" id="ARBA00023015"/>
    </source>
</evidence>
<dbReference type="GO" id="GO:0043565">
    <property type="term" value="F:sequence-specific DNA binding"/>
    <property type="evidence" value="ECO:0007669"/>
    <property type="project" value="InterPro"/>
</dbReference>
<gene>
    <name evidence="8" type="ORF">MNBD_GAMMA12-3141</name>
</gene>
<dbReference type="InterPro" id="IPR001789">
    <property type="entry name" value="Sig_transdc_resp-reg_receiver"/>
</dbReference>
<dbReference type="GO" id="GO:0000160">
    <property type="term" value="P:phosphorelay signal transduction system"/>
    <property type="evidence" value="ECO:0007669"/>
    <property type="project" value="InterPro"/>
</dbReference>
<dbReference type="FunFam" id="3.40.50.2300:FF:000018">
    <property type="entry name" value="DNA-binding transcriptional regulator NtrC"/>
    <property type="match status" value="1"/>
</dbReference>
<dbReference type="Gene3D" id="3.40.50.300">
    <property type="entry name" value="P-loop containing nucleotide triphosphate hydrolases"/>
    <property type="match status" value="1"/>
</dbReference>
<dbReference type="Pfam" id="PF02954">
    <property type="entry name" value="HTH_8"/>
    <property type="match status" value="1"/>
</dbReference>
<dbReference type="PROSITE" id="PS50110">
    <property type="entry name" value="RESPONSE_REGULATORY"/>
    <property type="match status" value="1"/>
</dbReference>
<evidence type="ECO:0000256" key="1">
    <source>
        <dbReference type="ARBA" id="ARBA00022553"/>
    </source>
</evidence>
<dbReference type="InterPro" id="IPR027417">
    <property type="entry name" value="P-loop_NTPase"/>
</dbReference>